<sequence>MKASIKLSVVVMVCLLGSLTSMAQVKYGVQGIGTFGTGDGGVAMGL</sequence>
<evidence type="ECO:0000313" key="5">
    <source>
        <dbReference type="Proteomes" id="UP000198940"/>
    </source>
</evidence>
<organism evidence="3 4">
    <name type="scientific">Flagellimonas taeanensis</name>
    <dbReference type="NCBI Taxonomy" id="1005926"/>
    <lineage>
        <taxon>Bacteria</taxon>
        <taxon>Pseudomonadati</taxon>
        <taxon>Bacteroidota</taxon>
        <taxon>Flavobacteriia</taxon>
        <taxon>Flavobacteriales</taxon>
        <taxon>Flavobacteriaceae</taxon>
        <taxon>Flagellimonas</taxon>
    </lineage>
</organism>
<name>A0A1M6UW65_9FLAO</name>
<dbReference type="EMBL" id="FRAT01000004">
    <property type="protein sequence ID" value="SHK73375.1"/>
    <property type="molecule type" value="Genomic_DNA"/>
</dbReference>
<keyword evidence="1" id="KW-0732">Signal</keyword>
<evidence type="ECO:0000256" key="1">
    <source>
        <dbReference type="SAM" id="SignalP"/>
    </source>
</evidence>
<proteinExistence type="predicted"/>
<feature type="chain" id="PRO_5009921516" description="PorT family protein" evidence="1">
    <location>
        <begin position="24"/>
        <end position="46"/>
    </location>
</feature>
<evidence type="ECO:0000313" key="3">
    <source>
        <dbReference type="EMBL" id="SHK73375.1"/>
    </source>
</evidence>
<keyword evidence="5" id="KW-1185">Reference proteome</keyword>
<comment type="caution">
    <text evidence="3">The sequence shown here is derived from an EMBL/GenBank/DDBJ whole genome shotgun (WGS) entry which is preliminary data.</text>
</comment>
<dbReference type="Proteomes" id="UP000198940">
    <property type="component" value="Unassembled WGS sequence"/>
</dbReference>
<feature type="signal peptide" evidence="1">
    <location>
        <begin position="1"/>
        <end position="23"/>
    </location>
</feature>
<reference evidence="3 4" key="1">
    <citation type="submission" date="2016-11" db="EMBL/GenBank/DDBJ databases">
        <authorList>
            <person name="Varghese N."/>
            <person name="Submissions S."/>
        </authorList>
    </citation>
    <scope>NUCLEOTIDE SEQUENCE [LARGE SCALE GENOMIC DNA]</scope>
    <source>
        <strain evidence="3 4">CGMCC 1.12174</strain>
        <strain evidence="2 5">DSM 26351</strain>
    </source>
</reference>
<dbReference type="STRING" id="1055723.SAMN05216293_1797"/>
<evidence type="ECO:0000313" key="2">
    <source>
        <dbReference type="EMBL" id="SFC22951.1"/>
    </source>
</evidence>
<protein>
    <recommendedName>
        <fullName evidence="6">PorT family protein</fullName>
    </recommendedName>
</protein>
<dbReference type="EMBL" id="FOKU01000007">
    <property type="protein sequence ID" value="SFC22951.1"/>
    <property type="molecule type" value="Genomic_DNA"/>
</dbReference>
<dbReference type="Proteomes" id="UP000184031">
    <property type="component" value="Unassembled WGS sequence"/>
</dbReference>
<evidence type="ECO:0000313" key="4">
    <source>
        <dbReference type="Proteomes" id="UP000184031"/>
    </source>
</evidence>
<accession>A0A1M6UW65</accession>
<gene>
    <name evidence="2" type="ORF">SAMN04487891_107208</name>
    <name evidence="3" type="ORF">SAMN05216293_1797</name>
</gene>
<evidence type="ECO:0008006" key="6">
    <source>
        <dbReference type="Google" id="ProtNLM"/>
    </source>
</evidence>
<dbReference type="AlphaFoldDB" id="A0A1M6UW65"/>